<dbReference type="EMBL" id="BSFF01000001">
    <property type="protein sequence ID" value="GLK54501.1"/>
    <property type="molecule type" value="Genomic_DNA"/>
</dbReference>
<sequence length="96" mass="9936">MIIALLLMAVSLAEPVAAQLRLPASVLLTIFGVAIGALALVLRSGSFGPGTQDVAEAVTDMPLGSEALLFLFLPVLLFRSAMNTDARQLAEDAGLV</sequence>
<dbReference type="InterPro" id="IPR006153">
    <property type="entry name" value="Cation/H_exchanger_TM"/>
</dbReference>
<reference evidence="7" key="1">
    <citation type="journal article" date="2014" name="Int. J. Syst. Evol. Microbiol.">
        <title>Complete genome sequence of Corynebacterium casei LMG S-19264T (=DSM 44701T), isolated from a smear-ripened cheese.</title>
        <authorList>
            <consortium name="US DOE Joint Genome Institute (JGI-PGF)"/>
            <person name="Walter F."/>
            <person name="Albersmeier A."/>
            <person name="Kalinowski J."/>
            <person name="Ruckert C."/>
        </authorList>
    </citation>
    <scope>NUCLEOTIDE SEQUENCE</scope>
    <source>
        <strain evidence="7">VKM B-1606</strain>
    </source>
</reference>
<dbReference type="GO" id="GO:0016020">
    <property type="term" value="C:membrane"/>
    <property type="evidence" value="ECO:0007669"/>
    <property type="project" value="UniProtKB-SubCell"/>
</dbReference>
<accession>A0A9W6ISW8</accession>
<feature type="domain" description="Cation/H+ exchanger transmembrane" evidence="6">
    <location>
        <begin position="10"/>
        <end position="91"/>
    </location>
</feature>
<organism evidence="7 8">
    <name type="scientific">Methylopila capsulata</name>
    <dbReference type="NCBI Taxonomy" id="61654"/>
    <lineage>
        <taxon>Bacteria</taxon>
        <taxon>Pseudomonadati</taxon>
        <taxon>Pseudomonadota</taxon>
        <taxon>Alphaproteobacteria</taxon>
        <taxon>Hyphomicrobiales</taxon>
        <taxon>Methylopilaceae</taxon>
        <taxon>Methylopila</taxon>
    </lineage>
</organism>
<evidence type="ECO:0000256" key="1">
    <source>
        <dbReference type="ARBA" id="ARBA00004141"/>
    </source>
</evidence>
<gene>
    <name evidence="7" type="ORF">GCM10008170_05200</name>
</gene>
<comment type="subcellular location">
    <subcellularLocation>
        <location evidence="1">Membrane</location>
        <topology evidence="1">Multi-pass membrane protein</topology>
    </subcellularLocation>
</comment>
<dbReference type="GO" id="GO:0015297">
    <property type="term" value="F:antiporter activity"/>
    <property type="evidence" value="ECO:0007669"/>
    <property type="project" value="InterPro"/>
</dbReference>
<dbReference type="GO" id="GO:1902600">
    <property type="term" value="P:proton transmembrane transport"/>
    <property type="evidence" value="ECO:0007669"/>
    <property type="project" value="InterPro"/>
</dbReference>
<protein>
    <recommendedName>
        <fullName evidence="6">Cation/H+ exchanger transmembrane domain-containing protein</fullName>
    </recommendedName>
</protein>
<feature type="transmembrane region" description="Helical" evidence="5">
    <location>
        <begin position="63"/>
        <end position="82"/>
    </location>
</feature>
<name>A0A9W6ISW8_9HYPH</name>
<evidence type="ECO:0000313" key="8">
    <source>
        <dbReference type="Proteomes" id="UP001143400"/>
    </source>
</evidence>
<comment type="caution">
    <text evidence="7">The sequence shown here is derived from an EMBL/GenBank/DDBJ whole genome shotgun (WGS) entry which is preliminary data.</text>
</comment>
<evidence type="ECO:0000256" key="2">
    <source>
        <dbReference type="ARBA" id="ARBA00022692"/>
    </source>
</evidence>
<feature type="transmembrane region" description="Helical" evidence="5">
    <location>
        <begin position="23"/>
        <end position="42"/>
    </location>
</feature>
<keyword evidence="2 5" id="KW-0812">Transmembrane</keyword>
<evidence type="ECO:0000256" key="4">
    <source>
        <dbReference type="ARBA" id="ARBA00023136"/>
    </source>
</evidence>
<dbReference type="Proteomes" id="UP001143400">
    <property type="component" value="Unassembled WGS sequence"/>
</dbReference>
<dbReference type="Pfam" id="PF00999">
    <property type="entry name" value="Na_H_Exchanger"/>
    <property type="match status" value="1"/>
</dbReference>
<proteinExistence type="predicted"/>
<reference evidence="7" key="2">
    <citation type="submission" date="2023-01" db="EMBL/GenBank/DDBJ databases">
        <authorList>
            <person name="Sun Q."/>
            <person name="Evtushenko L."/>
        </authorList>
    </citation>
    <scope>NUCLEOTIDE SEQUENCE</scope>
    <source>
        <strain evidence="7">VKM B-1606</strain>
    </source>
</reference>
<keyword evidence="3 5" id="KW-1133">Transmembrane helix</keyword>
<evidence type="ECO:0000256" key="3">
    <source>
        <dbReference type="ARBA" id="ARBA00022989"/>
    </source>
</evidence>
<evidence type="ECO:0000259" key="6">
    <source>
        <dbReference type="Pfam" id="PF00999"/>
    </source>
</evidence>
<keyword evidence="4 5" id="KW-0472">Membrane</keyword>
<evidence type="ECO:0000256" key="5">
    <source>
        <dbReference type="SAM" id="Phobius"/>
    </source>
</evidence>
<evidence type="ECO:0000313" key="7">
    <source>
        <dbReference type="EMBL" id="GLK54501.1"/>
    </source>
</evidence>
<dbReference type="AlphaFoldDB" id="A0A9W6ISW8"/>